<protein>
    <submittedName>
        <fullName evidence="4">RUN domain-containing protein</fullName>
    </submittedName>
</protein>
<accession>A0A915JF07</accession>
<keyword evidence="3" id="KW-1185">Reference proteome</keyword>
<dbReference type="SUPFAM" id="SSF140741">
    <property type="entry name" value="RUN domain-like"/>
    <property type="match status" value="1"/>
</dbReference>
<dbReference type="InterPro" id="IPR004012">
    <property type="entry name" value="Run_dom"/>
</dbReference>
<feature type="region of interest" description="Disordered" evidence="1">
    <location>
        <begin position="204"/>
        <end position="269"/>
    </location>
</feature>
<dbReference type="Gene3D" id="1.20.58.900">
    <property type="match status" value="1"/>
</dbReference>
<dbReference type="PROSITE" id="PS50826">
    <property type="entry name" value="RUN"/>
    <property type="match status" value="1"/>
</dbReference>
<proteinExistence type="predicted"/>
<dbReference type="Proteomes" id="UP000887565">
    <property type="component" value="Unplaced"/>
</dbReference>
<evidence type="ECO:0000313" key="4">
    <source>
        <dbReference type="WBParaSite" id="nRc.2.0.1.t25066-RA"/>
    </source>
</evidence>
<sequence length="269" mass="29109">MLNISVYENDEKRFATSDEKVSEKRLRPNVMVLAFMVKRDFQSVYSRLILCKTFRLDEDGKVLTADELLYKSVQQINTSHNQHKVQMDVKFRSLICLGLNEQVLHLWWELLCSNQPLVDKYYQPWSFVRSPGWVQIKCELRLLTQFAFRLSVDWELPLKASKAVDQPLKEGVRDICGVPASAVACCGATGAAFLKNPGAVLARGQSHGPGVPRSPAGPCCPTGPGLPGAPSGPGSPGVPCPDEDGLPSGPGCPVGPAGPGWPCAPGTPG</sequence>
<dbReference type="AlphaFoldDB" id="A0A915JF07"/>
<evidence type="ECO:0000256" key="1">
    <source>
        <dbReference type="SAM" id="MobiDB-lite"/>
    </source>
</evidence>
<dbReference type="InterPro" id="IPR037213">
    <property type="entry name" value="Run_dom_sf"/>
</dbReference>
<evidence type="ECO:0000313" key="3">
    <source>
        <dbReference type="Proteomes" id="UP000887565"/>
    </source>
</evidence>
<feature type="domain" description="RUN" evidence="2">
    <location>
        <begin position="1"/>
        <end position="155"/>
    </location>
</feature>
<feature type="compositionally biased region" description="Low complexity" evidence="1">
    <location>
        <begin position="249"/>
        <end position="269"/>
    </location>
</feature>
<dbReference type="SMART" id="SM00593">
    <property type="entry name" value="RUN"/>
    <property type="match status" value="1"/>
</dbReference>
<name>A0A915JF07_ROMCU</name>
<reference evidence="4" key="1">
    <citation type="submission" date="2022-11" db="UniProtKB">
        <authorList>
            <consortium name="WormBaseParasite"/>
        </authorList>
    </citation>
    <scope>IDENTIFICATION</scope>
</reference>
<dbReference type="Pfam" id="PF02759">
    <property type="entry name" value="RUN"/>
    <property type="match status" value="1"/>
</dbReference>
<dbReference type="WBParaSite" id="nRc.2.0.1.t25066-RA">
    <property type="protein sequence ID" value="nRc.2.0.1.t25066-RA"/>
    <property type="gene ID" value="nRc.2.0.1.g25066"/>
</dbReference>
<organism evidence="3 4">
    <name type="scientific">Romanomermis culicivorax</name>
    <name type="common">Nematode worm</name>
    <dbReference type="NCBI Taxonomy" id="13658"/>
    <lineage>
        <taxon>Eukaryota</taxon>
        <taxon>Metazoa</taxon>
        <taxon>Ecdysozoa</taxon>
        <taxon>Nematoda</taxon>
        <taxon>Enoplea</taxon>
        <taxon>Dorylaimia</taxon>
        <taxon>Mermithida</taxon>
        <taxon>Mermithoidea</taxon>
        <taxon>Mermithidae</taxon>
        <taxon>Romanomermis</taxon>
    </lineage>
</organism>
<evidence type="ECO:0000259" key="2">
    <source>
        <dbReference type="PROSITE" id="PS50826"/>
    </source>
</evidence>